<evidence type="ECO:0000313" key="1">
    <source>
        <dbReference type="EMBL" id="MPC54827.1"/>
    </source>
</evidence>
<gene>
    <name evidence="1" type="ORF">E2C01_048754</name>
</gene>
<reference evidence="1 2" key="1">
    <citation type="submission" date="2019-05" db="EMBL/GenBank/DDBJ databases">
        <title>Another draft genome of Portunus trituberculatus and its Hox gene families provides insights of decapod evolution.</title>
        <authorList>
            <person name="Jeong J.-H."/>
            <person name="Song I."/>
            <person name="Kim S."/>
            <person name="Choi T."/>
            <person name="Kim D."/>
            <person name="Ryu S."/>
            <person name="Kim W."/>
        </authorList>
    </citation>
    <scope>NUCLEOTIDE SEQUENCE [LARGE SCALE GENOMIC DNA]</scope>
    <source>
        <tissue evidence="1">Muscle</tissue>
    </source>
</reference>
<comment type="caution">
    <text evidence="1">The sequence shown here is derived from an EMBL/GenBank/DDBJ whole genome shotgun (WGS) entry which is preliminary data.</text>
</comment>
<sequence length="123" mass="13047">MHAAVGLASLRRGNIESKLPSRMLLLTPQLFPELTTRWRGVVEVSRASANCLVAGRGGGSLVPPASSILIDRLHLPPLASAASAASSPLAPLDASTPSRTHIIRLVTFKDSNHKLGHLHTHNL</sequence>
<name>A0A5B7GBU5_PORTR</name>
<keyword evidence="2" id="KW-1185">Reference proteome</keyword>
<proteinExistence type="predicted"/>
<accession>A0A5B7GBU5</accession>
<evidence type="ECO:0000313" key="2">
    <source>
        <dbReference type="Proteomes" id="UP000324222"/>
    </source>
</evidence>
<dbReference type="AlphaFoldDB" id="A0A5B7GBU5"/>
<organism evidence="1 2">
    <name type="scientific">Portunus trituberculatus</name>
    <name type="common">Swimming crab</name>
    <name type="synonym">Neptunus trituberculatus</name>
    <dbReference type="NCBI Taxonomy" id="210409"/>
    <lineage>
        <taxon>Eukaryota</taxon>
        <taxon>Metazoa</taxon>
        <taxon>Ecdysozoa</taxon>
        <taxon>Arthropoda</taxon>
        <taxon>Crustacea</taxon>
        <taxon>Multicrustacea</taxon>
        <taxon>Malacostraca</taxon>
        <taxon>Eumalacostraca</taxon>
        <taxon>Eucarida</taxon>
        <taxon>Decapoda</taxon>
        <taxon>Pleocyemata</taxon>
        <taxon>Brachyura</taxon>
        <taxon>Eubrachyura</taxon>
        <taxon>Portunoidea</taxon>
        <taxon>Portunidae</taxon>
        <taxon>Portuninae</taxon>
        <taxon>Portunus</taxon>
    </lineage>
</organism>
<protein>
    <submittedName>
        <fullName evidence="1">Uncharacterized protein</fullName>
    </submittedName>
</protein>
<dbReference type="EMBL" id="VSRR010012668">
    <property type="protein sequence ID" value="MPC54827.1"/>
    <property type="molecule type" value="Genomic_DNA"/>
</dbReference>
<dbReference type="Proteomes" id="UP000324222">
    <property type="component" value="Unassembled WGS sequence"/>
</dbReference>